<sequence length="1402" mass="150032">MTGTADGQAERGGIKSLFDDEDSQWILRFDSMLKYAGAGVGNSLTASQPSNDPNSIVDRTASGAILGGGSVPSSPSSVRRAREKKYSLPNPALTSSSVSSAAGPAVSRTGVGNIPVRSDFSSRSLRATSAPPGKRTTSGVPITAGKASQNSNLNGGRSSTGGGNMATSSSNNAAQVLGGVDEQVFLAAFDEPPLPLVPALHSARDLDNHMNGIRSALGNPEVDWERRVALLKALRAVVRAGGALYDEFFAALRLLEVPFQTCVRDLRSQVVREACISIAYVCRELGRRVDHLCEILLPSLIQLIGSSAKVVSSSGITCIHFILQHVHSPRLIPLITRNLTSKNREIRRYCCEFLHQLLLIWPAGSLEKHIVTIQDAIKKGISDADSEARCQARKAFWGFADHFPREADKLLLSLDVAKQRLLHSGYISNGHNSITISPMSQSLFGSSPSSLTRSSCGLSSPLGGHSLPSGGRTPSSESLHRSLTAASQAASQYGTTSRVRPVSTARRSNSSIDASAARAARLRVVAGGTSSATSSNGSSPKHYHHHPAHNKQSPANSSSSTPSTPQVQPKNAFGFGQYLSRSSSRTRLDSSSTLTTPTRGRQSRVSQSQPNSRSASPSSRLSYATYNNMLPDGRIRRSGIPTPSTGRSREPSPTRQLRNGRDGEERIRTAFAAPPYASPLTSRAVFGSSSQCQTSSLAVSGNVSSHHGGGSGNGGSEGSSSICSDVSRSQEDYVADLLLSLASIHWSDRKEGLLGLQSVLRSHSRRLTEAELRSVTQTMTKMFMDPHTKVFSLFLDTLYDLVAAQACELQRNVPSFLAALLTKLFTKLGHDLLSSVNSKIHATLALVRDSFPRGEQFVIITRFLNDPVHQSTSVKVKTTVLRYLLNLTRQMDSSEIPANDPNMRACLHRFVAWASADLPEHQNNGLATVGAKTAQHLDRFSTNGLMQVDGVRVGTMASARVAPELSSLSRACIGSLYRCKASYFSLVIHQMAPDYQRVALDIIQKELLHQQQQQQQSSSIKEQTTSVSMYNGGSSSSGVSRSGSDSLASPVTPQRPSPSPCAIDFVIGGSPSVITTALTDETVTSSHSASGNGGASRSLISDPITAGSTSDEGQLNDLPPYSNNPPVPPPLSQRSFHSSGSQHNHNNIGHSPKAGSAERLSHCVSVLSSPLNSAEMKRAALVELDELLDIHELWQSELNFRSTLKILLDNTESSEESPAVRAGALRSLSALVSAQPQHFAQYADLTVVKLLQSQLDKDRDVQRASDLAIAGALRAAGVEKGSGILARLIARWPDVHLLAAAIKALSRLVELSNGEELRPMLDQVASALLRAYDHEESAVRRAAVFCLVFLHHKVGADIMDPYLETLQGCKLRLLRLYIDRAAQQRSTGQSASSGSGAVQTSL</sequence>
<feature type="compositionally biased region" description="Gly residues" evidence="1">
    <location>
        <begin position="707"/>
        <end position="717"/>
    </location>
</feature>
<dbReference type="GO" id="GO:0072686">
    <property type="term" value="C:mitotic spindle"/>
    <property type="evidence" value="ECO:0007669"/>
    <property type="project" value="TreeGrafter"/>
</dbReference>
<dbReference type="InterPro" id="IPR011989">
    <property type="entry name" value="ARM-like"/>
</dbReference>
<dbReference type="GO" id="GO:0005881">
    <property type="term" value="C:cytoplasmic microtubule"/>
    <property type="evidence" value="ECO:0007669"/>
    <property type="project" value="TreeGrafter"/>
</dbReference>
<dbReference type="GO" id="GO:0008017">
    <property type="term" value="F:microtubule binding"/>
    <property type="evidence" value="ECO:0007669"/>
    <property type="project" value="TreeGrafter"/>
</dbReference>
<dbReference type="GO" id="GO:0000776">
    <property type="term" value="C:kinetochore"/>
    <property type="evidence" value="ECO:0007669"/>
    <property type="project" value="TreeGrafter"/>
</dbReference>
<reference evidence="3" key="1">
    <citation type="submission" date="2021-01" db="UniProtKB">
        <authorList>
            <consortium name="EnsemblMetazoa"/>
        </authorList>
    </citation>
    <scope>IDENTIFICATION</scope>
</reference>
<dbReference type="Pfam" id="PF21040">
    <property type="entry name" value="CEP104-like_TOG"/>
    <property type="match status" value="1"/>
</dbReference>
<dbReference type="PANTHER" id="PTHR21567:SF9">
    <property type="entry name" value="CLIP-ASSOCIATING PROTEIN"/>
    <property type="match status" value="1"/>
</dbReference>
<dbReference type="PANTHER" id="PTHR21567">
    <property type="entry name" value="CLASP"/>
    <property type="match status" value="1"/>
</dbReference>
<evidence type="ECO:0000256" key="1">
    <source>
        <dbReference type="SAM" id="MobiDB-lite"/>
    </source>
</evidence>
<dbReference type="GO" id="GO:0045180">
    <property type="term" value="C:basal cortex"/>
    <property type="evidence" value="ECO:0007669"/>
    <property type="project" value="TreeGrafter"/>
</dbReference>
<evidence type="ECO:0000313" key="4">
    <source>
        <dbReference type="Proteomes" id="UP000594260"/>
    </source>
</evidence>
<dbReference type="EnsemblMetazoa" id="XM_022809965">
    <property type="protein sequence ID" value="XP_022665700"/>
    <property type="gene ID" value="LOC111252315"/>
</dbReference>
<dbReference type="InterPro" id="IPR034085">
    <property type="entry name" value="TOG"/>
</dbReference>
<dbReference type="GeneID" id="111252315"/>
<feature type="region of interest" description="Disordered" evidence="1">
    <location>
        <begin position="697"/>
        <end position="724"/>
    </location>
</feature>
<dbReference type="SMART" id="SM01349">
    <property type="entry name" value="TOG"/>
    <property type="match status" value="2"/>
</dbReference>
<protein>
    <recommendedName>
        <fullName evidence="2">TOG domain-containing protein</fullName>
    </recommendedName>
</protein>
<feature type="compositionally biased region" description="Low complexity" evidence="1">
    <location>
        <begin position="579"/>
        <end position="599"/>
    </location>
</feature>
<dbReference type="Proteomes" id="UP000594260">
    <property type="component" value="Unplaced"/>
</dbReference>
<feature type="region of interest" description="Disordered" evidence="1">
    <location>
        <begin position="1084"/>
        <end position="1155"/>
    </location>
</feature>
<dbReference type="GO" id="GO:0090307">
    <property type="term" value="P:mitotic spindle assembly"/>
    <property type="evidence" value="ECO:0007669"/>
    <property type="project" value="TreeGrafter"/>
</dbReference>
<dbReference type="InterPro" id="IPR016024">
    <property type="entry name" value="ARM-type_fold"/>
</dbReference>
<dbReference type="GO" id="GO:0005876">
    <property type="term" value="C:spindle microtubule"/>
    <property type="evidence" value="ECO:0007669"/>
    <property type="project" value="TreeGrafter"/>
</dbReference>
<accession>A0A7M7KGC1</accession>
<name>A0A7M7KGC1_VARDE</name>
<evidence type="ECO:0000313" key="3">
    <source>
        <dbReference type="EnsemblMetazoa" id="XP_022665700"/>
    </source>
</evidence>
<feature type="compositionally biased region" description="Polar residues" evidence="1">
    <location>
        <begin position="1133"/>
        <end position="1149"/>
    </location>
</feature>
<feature type="domain" description="TOG" evidence="2">
    <location>
        <begin position="1144"/>
        <end position="1387"/>
    </location>
</feature>
<feature type="compositionally biased region" description="Pro residues" evidence="1">
    <location>
        <begin position="1122"/>
        <end position="1131"/>
    </location>
</feature>
<feature type="compositionally biased region" description="Polar residues" evidence="1">
    <location>
        <begin position="42"/>
        <end position="54"/>
    </location>
</feature>
<feature type="compositionally biased region" description="Polar residues" evidence="1">
    <location>
        <begin position="484"/>
        <end position="498"/>
    </location>
</feature>
<dbReference type="RefSeq" id="XP_022665700.1">
    <property type="nucleotide sequence ID" value="XM_022809965.1"/>
</dbReference>
<feature type="compositionally biased region" description="Low complexity" evidence="1">
    <location>
        <begin position="95"/>
        <end position="107"/>
    </location>
</feature>
<feature type="region of interest" description="Disordered" evidence="1">
    <location>
        <begin position="40"/>
        <end position="169"/>
    </location>
</feature>
<dbReference type="Gene3D" id="1.25.10.10">
    <property type="entry name" value="Leucine-rich Repeat Variant"/>
    <property type="match status" value="3"/>
</dbReference>
<evidence type="ECO:0000259" key="2">
    <source>
        <dbReference type="SMART" id="SM01349"/>
    </source>
</evidence>
<feature type="compositionally biased region" description="Low complexity" evidence="1">
    <location>
        <begin position="1026"/>
        <end position="1049"/>
    </location>
</feature>
<dbReference type="GO" id="GO:0005815">
    <property type="term" value="C:microtubule organizing center"/>
    <property type="evidence" value="ECO:0007669"/>
    <property type="project" value="TreeGrafter"/>
</dbReference>
<dbReference type="Pfam" id="PF12348">
    <property type="entry name" value="CLASP_N"/>
    <property type="match status" value="1"/>
</dbReference>
<feature type="region of interest" description="Disordered" evidence="1">
    <location>
        <begin position="455"/>
        <end position="663"/>
    </location>
</feature>
<feature type="compositionally biased region" description="Polar residues" evidence="1">
    <location>
        <begin position="135"/>
        <end position="157"/>
    </location>
</feature>
<feature type="compositionally biased region" description="Low complexity" evidence="1">
    <location>
        <begin position="455"/>
        <end position="471"/>
    </location>
</feature>
<dbReference type="InterPro" id="IPR024395">
    <property type="entry name" value="CLASP_N_dom"/>
</dbReference>
<feature type="compositionally biased region" description="Low complexity" evidence="1">
    <location>
        <begin position="526"/>
        <end position="539"/>
    </location>
</feature>
<feature type="compositionally biased region" description="Low complexity" evidence="1">
    <location>
        <begin position="1085"/>
        <end position="1098"/>
    </location>
</feature>
<proteinExistence type="predicted"/>
<organism evidence="3 4">
    <name type="scientific">Varroa destructor</name>
    <name type="common">Honeybee mite</name>
    <dbReference type="NCBI Taxonomy" id="109461"/>
    <lineage>
        <taxon>Eukaryota</taxon>
        <taxon>Metazoa</taxon>
        <taxon>Ecdysozoa</taxon>
        <taxon>Arthropoda</taxon>
        <taxon>Chelicerata</taxon>
        <taxon>Arachnida</taxon>
        <taxon>Acari</taxon>
        <taxon>Parasitiformes</taxon>
        <taxon>Mesostigmata</taxon>
        <taxon>Gamasina</taxon>
        <taxon>Dermanyssoidea</taxon>
        <taxon>Varroidae</taxon>
        <taxon>Varroa</taxon>
    </lineage>
</organism>
<feature type="region of interest" description="Disordered" evidence="1">
    <location>
        <begin position="1014"/>
        <end position="1063"/>
    </location>
</feature>
<feature type="compositionally biased region" description="Low complexity" evidence="1">
    <location>
        <begin position="606"/>
        <end position="622"/>
    </location>
</feature>
<dbReference type="GO" id="GO:0040001">
    <property type="term" value="P:establishment of mitotic spindle localization"/>
    <property type="evidence" value="ECO:0007669"/>
    <property type="project" value="TreeGrafter"/>
</dbReference>
<dbReference type="SUPFAM" id="SSF48371">
    <property type="entry name" value="ARM repeat"/>
    <property type="match status" value="1"/>
</dbReference>
<keyword evidence="4" id="KW-1185">Reference proteome</keyword>
<feature type="compositionally biased region" description="Low complexity" evidence="1">
    <location>
        <begin position="505"/>
        <end position="519"/>
    </location>
</feature>
<feature type="domain" description="TOG" evidence="2">
    <location>
        <begin position="199"/>
        <end position="433"/>
    </location>
</feature>